<gene>
    <name evidence="2" type="ORF">Pr1d_14510</name>
</gene>
<protein>
    <submittedName>
        <fullName evidence="2">Rod binding protein</fullName>
    </submittedName>
</protein>
<evidence type="ECO:0000259" key="1">
    <source>
        <dbReference type="Pfam" id="PF10135"/>
    </source>
</evidence>
<organism evidence="2 3">
    <name type="scientific">Bythopirellula goksoeyrii</name>
    <dbReference type="NCBI Taxonomy" id="1400387"/>
    <lineage>
        <taxon>Bacteria</taxon>
        <taxon>Pseudomonadati</taxon>
        <taxon>Planctomycetota</taxon>
        <taxon>Planctomycetia</taxon>
        <taxon>Pirellulales</taxon>
        <taxon>Lacipirellulaceae</taxon>
        <taxon>Bythopirellula</taxon>
    </lineage>
</organism>
<dbReference type="Pfam" id="PF10135">
    <property type="entry name" value="Rod-binding"/>
    <property type="match status" value="1"/>
</dbReference>
<keyword evidence="3" id="KW-1185">Reference proteome</keyword>
<dbReference type="OrthoDB" id="280272at2"/>
<dbReference type="EMBL" id="CP042913">
    <property type="protein sequence ID" value="QEG34178.1"/>
    <property type="molecule type" value="Genomic_DNA"/>
</dbReference>
<name>A0A5B9Q567_9BACT</name>
<dbReference type="AlphaFoldDB" id="A0A5B9Q567"/>
<dbReference type="InterPro" id="IPR019301">
    <property type="entry name" value="Flagellar_prot_FlgJ_N"/>
</dbReference>
<sequence>MKIDMNNLNAIKPLRAGMPTAQQQVESAEEVRDTFRQFVGEAFFGQMLKSMRSTQGKAAYFHGGHGEEVFRGQLDQVLSEEMTESSADQIADPMFRQQFPAQAAVLAKHDVGLKPSVEDLTSLRRW</sequence>
<evidence type="ECO:0000313" key="2">
    <source>
        <dbReference type="EMBL" id="QEG34178.1"/>
    </source>
</evidence>
<dbReference type="RefSeq" id="WP_148072860.1">
    <property type="nucleotide sequence ID" value="NZ_CP042913.1"/>
</dbReference>
<accession>A0A5B9Q567</accession>
<dbReference type="Proteomes" id="UP000323917">
    <property type="component" value="Chromosome"/>
</dbReference>
<feature type="domain" description="Flagellar protein FlgJ N-terminal" evidence="1">
    <location>
        <begin position="49"/>
        <end position="97"/>
    </location>
</feature>
<proteinExistence type="predicted"/>
<evidence type="ECO:0000313" key="3">
    <source>
        <dbReference type="Proteomes" id="UP000323917"/>
    </source>
</evidence>
<reference evidence="2 3" key="1">
    <citation type="submission" date="2019-08" db="EMBL/GenBank/DDBJ databases">
        <title>Deep-cultivation of Planctomycetes and their phenomic and genomic characterization uncovers novel biology.</title>
        <authorList>
            <person name="Wiegand S."/>
            <person name="Jogler M."/>
            <person name="Boedeker C."/>
            <person name="Pinto D."/>
            <person name="Vollmers J."/>
            <person name="Rivas-Marin E."/>
            <person name="Kohn T."/>
            <person name="Peeters S.H."/>
            <person name="Heuer A."/>
            <person name="Rast P."/>
            <person name="Oberbeckmann S."/>
            <person name="Bunk B."/>
            <person name="Jeske O."/>
            <person name="Meyerdierks A."/>
            <person name="Storesund J.E."/>
            <person name="Kallscheuer N."/>
            <person name="Luecker S."/>
            <person name="Lage O.M."/>
            <person name="Pohl T."/>
            <person name="Merkel B.J."/>
            <person name="Hornburger P."/>
            <person name="Mueller R.-W."/>
            <person name="Bruemmer F."/>
            <person name="Labrenz M."/>
            <person name="Spormann A.M."/>
            <person name="Op den Camp H."/>
            <person name="Overmann J."/>
            <person name="Amann R."/>
            <person name="Jetten M.S.M."/>
            <person name="Mascher T."/>
            <person name="Medema M.H."/>
            <person name="Devos D.P."/>
            <person name="Kaster A.-K."/>
            <person name="Ovreas L."/>
            <person name="Rohde M."/>
            <person name="Galperin M.Y."/>
            <person name="Jogler C."/>
        </authorList>
    </citation>
    <scope>NUCLEOTIDE SEQUENCE [LARGE SCALE GENOMIC DNA]</scope>
    <source>
        <strain evidence="2 3">Pr1d</strain>
    </source>
</reference>
<dbReference type="KEGG" id="bgok:Pr1d_14510"/>